<dbReference type="SUPFAM" id="SSF52129">
    <property type="entry name" value="Caspase-like"/>
    <property type="match status" value="1"/>
</dbReference>
<dbReference type="AlphaFoldDB" id="A0A328T8N6"/>
<dbReference type="EMBL" id="LJAM02000949">
    <property type="protein sequence ID" value="RAP67079.1"/>
    <property type="molecule type" value="Genomic_DNA"/>
</dbReference>
<comment type="caution">
    <text evidence="2">The sequence shown here is derived from an EMBL/GenBank/DDBJ whole genome shotgun (WGS) entry which is preliminary data.</text>
</comment>
<feature type="non-terminal residue" evidence="2">
    <location>
        <position position="138"/>
    </location>
</feature>
<organism evidence="2 3">
    <name type="scientific">Candidatus Erwinia dacicola</name>
    <dbReference type="NCBI Taxonomy" id="252393"/>
    <lineage>
        <taxon>Bacteria</taxon>
        <taxon>Pseudomonadati</taxon>
        <taxon>Pseudomonadota</taxon>
        <taxon>Gammaproteobacteria</taxon>
        <taxon>Enterobacterales</taxon>
        <taxon>Erwiniaceae</taxon>
        <taxon>Erwinia</taxon>
    </lineage>
</organism>
<evidence type="ECO:0000313" key="3">
    <source>
        <dbReference type="Proteomes" id="UP000244334"/>
    </source>
</evidence>
<reference evidence="2" key="1">
    <citation type="submission" date="2018-04" db="EMBL/GenBank/DDBJ databases">
        <title>Genomes of the Obligate Erwinia dacicola and Facultative Enterobacter sp. OLF Endosymbionts of the Olive Fruit fly, Bactrocera oleae.</title>
        <authorList>
            <person name="Estes A.M."/>
            <person name="Hearn D.J."/>
            <person name="Agarwal S."/>
            <person name="Pierson E.A."/>
            <person name="Dunning-Hotopp J.C."/>
        </authorList>
    </citation>
    <scope>NUCLEOTIDE SEQUENCE [LARGE SCALE GENOMIC DNA]</scope>
    <source>
        <strain evidence="2">Oroville</strain>
    </source>
</reference>
<accession>A0A328T8N6</accession>
<dbReference type="Gene3D" id="3.40.50.1460">
    <property type="match status" value="1"/>
</dbReference>
<dbReference type="GO" id="GO:0006508">
    <property type="term" value="P:proteolysis"/>
    <property type="evidence" value="ECO:0007669"/>
    <property type="project" value="InterPro"/>
</dbReference>
<protein>
    <submittedName>
        <fullName evidence="2">Caspase domain protein</fullName>
    </submittedName>
</protein>
<feature type="non-terminal residue" evidence="2">
    <location>
        <position position="1"/>
    </location>
</feature>
<dbReference type="InterPro" id="IPR029030">
    <property type="entry name" value="Caspase-like_dom_sf"/>
</dbReference>
<feature type="domain" description="Peptidase C14 caspase" evidence="1">
    <location>
        <begin position="2"/>
        <end position="124"/>
    </location>
</feature>
<dbReference type="InterPro" id="IPR011600">
    <property type="entry name" value="Pept_C14_caspase"/>
</dbReference>
<dbReference type="GO" id="GO:0004197">
    <property type="term" value="F:cysteine-type endopeptidase activity"/>
    <property type="evidence" value="ECO:0007669"/>
    <property type="project" value="InterPro"/>
</dbReference>
<dbReference type="Pfam" id="PF00656">
    <property type="entry name" value="Peptidase_C14"/>
    <property type="match status" value="1"/>
</dbReference>
<dbReference type="Proteomes" id="UP000244334">
    <property type="component" value="Unassembled WGS sequence"/>
</dbReference>
<evidence type="ECO:0000313" key="2">
    <source>
        <dbReference type="EMBL" id="RAP67079.1"/>
    </source>
</evidence>
<sequence length="138" mass="15005">HLSGCVTDALSVQTSLERNFDDSKNFGVRLIVSRNEQEIVRRRDLRSAISELFQGKPDIALFYFAGHGYIDEAGGYICSGDCETGDDGVKLSDIITFANKSKAKNKVIILDSCHSGSAGDRPTDESLAEIKDGVTIMT</sequence>
<gene>
    <name evidence="2" type="ORF">ACZ87_04005</name>
</gene>
<keyword evidence="3" id="KW-1185">Reference proteome</keyword>
<evidence type="ECO:0000259" key="1">
    <source>
        <dbReference type="Pfam" id="PF00656"/>
    </source>
</evidence>
<dbReference type="RefSeq" id="WP_162475752.1">
    <property type="nucleotide sequence ID" value="NZ_LJAM02000949.1"/>
</dbReference>
<proteinExistence type="predicted"/>
<name>A0A328T8N6_9GAMM</name>